<accession>A0AAE1RZC7</accession>
<feature type="compositionally biased region" description="Polar residues" evidence="1">
    <location>
        <begin position="144"/>
        <end position="155"/>
    </location>
</feature>
<evidence type="ECO:0000313" key="2">
    <source>
        <dbReference type="EMBL" id="KAK4360495.1"/>
    </source>
</evidence>
<evidence type="ECO:0000313" key="3">
    <source>
        <dbReference type="Proteomes" id="UP001291623"/>
    </source>
</evidence>
<feature type="region of interest" description="Disordered" evidence="1">
    <location>
        <begin position="29"/>
        <end position="175"/>
    </location>
</feature>
<feature type="compositionally biased region" description="Acidic residues" evidence="1">
    <location>
        <begin position="132"/>
        <end position="142"/>
    </location>
</feature>
<feature type="compositionally biased region" description="Basic and acidic residues" evidence="1">
    <location>
        <begin position="157"/>
        <end position="175"/>
    </location>
</feature>
<dbReference type="Proteomes" id="UP001291623">
    <property type="component" value="Unassembled WGS sequence"/>
</dbReference>
<name>A0AAE1RZC7_9SOLA</name>
<gene>
    <name evidence="2" type="ORF">RND71_019447</name>
</gene>
<comment type="caution">
    <text evidence="2">The sequence shown here is derived from an EMBL/GenBank/DDBJ whole genome shotgun (WGS) entry which is preliminary data.</text>
</comment>
<organism evidence="2 3">
    <name type="scientific">Anisodus tanguticus</name>
    <dbReference type="NCBI Taxonomy" id="243964"/>
    <lineage>
        <taxon>Eukaryota</taxon>
        <taxon>Viridiplantae</taxon>
        <taxon>Streptophyta</taxon>
        <taxon>Embryophyta</taxon>
        <taxon>Tracheophyta</taxon>
        <taxon>Spermatophyta</taxon>
        <taxon>Magnoliopsida</taxon>
        <taxon>eudicotyledons</taxon>
        <taxon>Gunneridae</taxon>
        <taxon>Pentapetalae</taxon>
        <taxon>asterids</taxon>
        <taxon>lamiids</taxon>
        <taxon>Solanales</taxon>
        <taxon>Solanaceae</taxon>
        <taxon>Solanoideae</taxon>
        <taxon>Hyoscyameae</taxon>
        <taxon>Anisodus</taxon>
    </lineage>
</organism>
<dbReference type="EMBL" id="JAVYJV010000010">
    <property type="protein sequence ID" value="KAK4360495.1"/>
    <property type="molecule type" value="Genomic_DNA"/>
</dbReference>
<proteinExistence type="predicted"/>
<feature type="compositionally biased region" description="Basic and acidic residues" evidence="1">
    <location>
        <begin position="100"/>
        <end position="110"/>
    </location>
</feature>
<sequence>MSSLIIEFVGMTAEAVGDAERLKQQENFTVLTPELPDSNDYTNSLGSWKDGADGQEPFDESLAPRNKSDSYKDGANGQEPLDEALTRRKKSDSYVGGGDRSSRPVKEAPRSKTLSSPRPAASLRMKMSWAEMDQEDDLDAEEISQWSNQLSNGNGVNKEETSIQETKTKTDLSREHREHIRFCNVKRKKDSFVWRGSMGKL</sequence>
<dbReference type="AlphaFoldDB" id="A0AAE1RZC7"/>
<evidence type="ECO:0000256" key="1">
    <source>
        <dbReference type="SAM" id="MobiDB-lite"/>
    </source>
</evidence>
<reference evidence="2" key="1">
    <citation type="submission" date="2023-12" db="EMBL/GenBank/DDBJ databases">
        <title>Genome assembly of Anisodus tanguticus.</title>
        <authorList>
            <person name="Wang Y.-J."/>
        </authorList>
    </citation>
    <scope>NUCLEOTIDE SEQUENCE</scope>
    <source>
        <strain evidence="2">KB-2021</strain>
        <tissue evidence="2">Leaf</tissue>
    </source>
</reference>
<protein>
    <submittedName>
        <fullName evidence="2">Uncharacterized protein</fullName>
    </submittedName>
</protein>
<keyword evidence="3" id="KW-1185">Reference proteome</keyword>